<name>A0A0P1GYM6_9RHOB</name>
<reference evidence="1 2" key="1">
    <citation type="submission" date="2015-09" db="EMBL/GenBank/DDBJ databases">
        <authorList>
            <consortium name="Swine Surveillance"/>
        </authorList>
    </citation>
    <scope>NUCLEOTIDE SEQUENCE [LARGE SCALE GENOMIC DNA]</scope>
    <source>
        <strain evidence="1 2">CECT 7648</strain>
    </source>
</reference>
<organism evidence="1 2">
    <name type="scientific">Tropicibacter naphthalenivorans</name>
    <dbReference type="NCBI Taxonomy" id="441103"/>
    <lineage>
        <taxon>Bacteria</taxon>
        <taxon>Pseudomonadati</taxon>
        <taxon>Pseudomonadota</taxon>
        <taxon>Alphaproteobacteria</taxon>
        <taxon>Rhodobacterales</taxon>
        <taxon>Roseobacteraceae</taxon>
        <taxon>Tropicibacter</taxon>
    </lineage>
</organism>
<protein>
    <submittedName>
        <fullName evidence="1">Uncharacterized protein</fullName>
    </submittedName>
</protein>
<proteinExistence type="predicted"/>
<dbReference type="EMBL" id="CYSE01000003">
    <property type="protein sequence ID" value="CUH78922.1"/>
    <property type="molecule type" value="Genomic_DNA"/>
</dbReference>
<evidence type="ECO:0000313" key="1">
    <source>
        <dbReference type="EMBL" id="CUH78922.1"/>
    </source>
</evidence>
<dbReference type="Proteomes" id="UP000054935">
    <property type="component" value="Unassembled WGS sequence"/>
</dbReference>
<evidence type="ECO:0000313" key="2">
    <source>
        <dbReference type="Proteomes" id="UP000054935"/>
    </source>
</evidence>
<keyword evidence="2" id="KW-1185">Reference proteome</keyword>
<sequence length="142" mass="16135">MERPGVSEEAFNDYWAQRVMASKIYQTSGEKLGYGYPPHPMTKVSMCLSKAHIAQLEAHGYRPQFLFMDRSYREEGTTGRGKRGTTIYAKTVKGPIRIRRTNKNLMACKADDLRVETIDRQPLFKVSGKAGAERDLVAFWGN</sequence>
<gene>
    <name evidence="1" type="ORF">TRN7648_02237</name>
</gene>
<dbReference type="STRING" id="441103.TRN7648_02237"/>
<accession>A0A0P1GYM6</accession>
<dbReference type="AlphaFoldDB" id="A0A0P1GYM6"/>